<dbReference type="GO" id="GO:0046872">
    <property type="term" value="F:metal ion binding"/>
    <property type="evidence" value="ECO:0007669"/>
    <property type="project" value="UniProtKB-KW"/>
</dbReference>
<keyword evidence="12 15" id="KW-0456">Lyase</keyword>
<evidence type="ECO:0000259" key="16">
    <source>
        <dbReference type="Pfam" id="PF00425"/>
    </source>
</evidence>
<evidence type="ECO:0000313" key="19">
    <source>
        <dbReference type="Proteomes" id="UP000433309"/>
    </source>
</evidence>
<evidence type="ECO:0000256" key="5">
    <source>
        <dbReference type="ARBA" id="ARBA00012266"/>
    </source>
</evidence>
<dbReference type="InterPro" id="IPR006805">
    <property type="entry name" value="Anth_synth_I_N"/>
</dbReference>
<evidence type="ECO:0000259" key="17">
    <source>
        <dbReference type="Pfam" id="PF04715"/>
    </source>
</evidence>
<keyword evidence="10 15" id="KW-0460">Magnesium</keyword>
<evidence type="ECO:0000256" key="7">
    <source>
        <dbReference type="ARBA" id="ARBA00022605"/>
    </source>
</evidence>
<evidence type="ECO:0000313" key="18">
    <source>
        <dbReference type="EMBL" id="MRW94463.1"/>
    </source>
</evidence>
<keyword evidence="7 15" id="KW-0028">Amino-acid biosynthesis</keyword>
<organism evidence="18 19">
    <name type="scientific">Duganella guangzhouensis</name>
    <dbReference type="NCBI Taxonomy" id="2666084"/>
    <lineage>
        <taxon>Bacteria</taxon>
        <taxon>Pseudomonadati</taxon>
        <taxon>Pseudomonadota</taxon>
        <taxon>Betaproteobacteria</taxon>
        <taxon>Burkholderiales</taxon>
        <taxon>Oxalobacteraceae</taxon>
        <taxon>Telluria group</taxon>
        <taxon>Duganella</taxon>
    </lineage>
</organism>
<evidence type="ECO:0000256" key="11">
    <source>
        <dbReference type="ARBA" id="ARBA00023141"/>
    </source>
</evidence>
<keyword evidence="11 15" id="KW-0057">Aromatic amino acid biosynthesis</keyword>
<accession>A0A6I2L9G3</accession>
<evidence type="ECO:0000256" key="9">
    <source>
        <dbReference type="ARBA" id="ARBA00022822"/>
    </source>
</evidence>
<comment type="caution">
    <text evidence="18">The sequence shown here is derived from an EMBL/GenBank/DDBJ whole genome shotgun (WGS) entry which is preliminary data.</text>
</comment>
<dbReference type="InterPro" id="IPR005801">
    <property type="entry name" value="ADC_synthase"/>
</dbReference>
<comment type="function">
    <text evidence="13 15">Part of a heterotetrameric complex that catalyzes the two-step biosynthesis of anthranilate, an intermediate in the biosynthesis of L-tryptophan. In the first step, the glutamine-binding beta subunit (TrpG) of anthranilate synthase (AS) provides the glutamine amidotransferase activity which generates ammonia as a substrate that, along with chorismate, is used in the second step, catalyzed by the large alpha subunit of AS (TrpE) to produce anthranilate. In the absence of TrpG, TrpE can synthesize anthranilate directly from chorismate and high concentrations of ammonia.</text>
</comment>
<evidence type="ECO:0000256" key="8">
    <source>
        <dbReference type="ARBA" id="ARBA00022723"/>
    </source>
</evidence>
<comment type="similarity">
    <text evidence="3 15">Belongs to the anthranilate synthase component I family.</text>
</comment>
<evidence type="ECO:0000256" key="3">
    <source>
        <dbReference type="ARBA" id="ARBA00009562"/>
    </source>
</evidence>
<protein>
    <recommendedName>
        <fullName evidence="6 15">Anthranilate synthase component 1</fullName>
        <ecNumber evidence="5 15">4.1.3.27</ecNumber>
    </recommendedName>
</protein>
<evidence type="ECO:0000256" key="10">
    <source>
        <dbReference type="ARBA" id="ARBA00022842"/>
    </source>
</evidence>
<dbReference type="EMBL" id="WKJK01000028">
    <property type="protein sequence ID" value="MRW94463.1"/>
    <property type="molecule type" value="Genomic_DNA"/>
</dbReference>
<evidence type="ECO:0000256" key="15">
    <source>
        <dbReference type="RuleBase" id="RU364045"/>
    </source>
</evidence>
<dbReference type="GO" id="GO:0000162">
    <property type="term" value="P:L-tryptophan biosynthetic process"/>
    <property type="evidence" value="ECO:0007669"/>
    <property type="project" value="UniProtKB-UniPathway"/>
</dbReference>
<keyword evidence="19" id="KW-1185">Reference proteome</keyword>
<proteinExistence type="inferred from homology"/>
<dbReference type="InterPro" id="IPR005256">
    <property type="entry name" value="Anth_synth_I_PabB"/>
</dbReference>
<comment type="catalytic activity">
    <reaction evidence="14 15">
        <text>chorismate + L-glutamine = anthranilate + pyruvate + L-glutamate + H(+)</text>
        <dbReference type="Rhea" id="RHEA:21732"/>
        <dbReference type="ChEBI" id="CHEBI:15361"/>
        <dbReference type="ChEBI" id="CHEBI:15378"/>
        <dbReference type="ChEBI" id="CHEBI:16567"/>
        <dbReference type="ChEBI" id="CHEBI:29748"/>
        <dbReference type="ChEBI" id="CHEBI:29985"/>
        <dbReference type="ChEBI" id="CHEBI:58359"/>
        <dbReference type="EC" id="4.1.3.27"/>
    </reaction>
</comment>
<reference evidence="18 19" key="1">
    <citation type="submission" date="2019-11" db="EMBL/GenBank/DDBJ databases">
        <title>Novel species isolated from a subtropical stream in China.</title>
        <authorList>
            <person name="Lu H."/>
        </authorList>
    </citation>
    <scope>NUCLEOTIDE SEQUENCE [LARGE SCALE GENOMIC DNA]</scope>
    <source>
        <strain evidence="18 19">FT80W</strain>
    </source>
</reference>
<evidence type="ECO:0000256" key="12">
    <source>
        <dbReference type="ARBA" id="ARBA00023239"/>
    </source>
</evidence>
<dbReference type="UniPathway" id="UPA00035">
    <property type="reaction ID" value="UER00040"/>
</dbReference>
<dbReference type="Proteomes" id="UP000433309">
    <property type="component" value="Unassembled WGS sequence"/>
</dbReference>
<keyword evidence="9 15" id="KW-0822">Tryptophan biosynthesis</keyword>
<dbReference type="PANTHER" id="PTHR11236">
    <property type="entry name" value="AMINOBENZOATE/ANTHRANILATE SYNTHASE"/>
    <property type="match status" value="1"/>
</dbReference>
<feature type="domain" description="Chorismate-utilising enzyme C-terminal" evidence="16">
    <location>
        <begin position="221"/>
        <end position="479"/>
    </location>
</feature>
<dbReference type="GO" id="GO:0004049">
    <property type="term" value="F:anthranilate synthase activity"/>
    <property type="evidence" value="ECO:0007669"/>
    <property type="project" value="UniProtKB-EC"/>
</dbReference>
<comment type="subunit">
    <text evidence="4 15">Heterotetramer consisting of two non-identical subunits: a beta subunit (TrpG) and a large alpha subunit (TrpE).</text>
</comment>
<dbReference type="EC" id="4.1.3.27" evidence="5 15"/>
<dbReference type="InterPro" id="IPR019999">
    <property type="entry name" value="Anth_synth_I-like"/>
</dbReference>
<evidence type="ECO:0000256" key="1">
    <source>
        <dbReference type="ARBA" id="ARBA00001946"/>
    </source>
</evidence>
<comment type="cofactor">
    <cofactor evidence="1 15">
        <name>Mg(2+)</name>
        <dbReference type="ChEBI" id="CHEBI:18420"/>
    </cofactor>
</comment>
<dbReference type="Pfam" id="PF04715">
    <property type="entry name" value="Anth_synt_I_N"/>
    <property type="match status" value="1"/>
</dbReference>
<evidence type="ECO:0000256" key="2">
    <source>
        <dbReference type="ARBA" id="ARBA00004873"/>
    </source>
</evidence>
<dbReference type="SUPFAM" id="SSF56322">
    <property type="entry name" value="ADC synthase"/>
    <property type="match status" value="1"/>
</dbReference>
<sequence length="498" mass="54952">MTELEFKSLATDGYNRIPLIAEAFADLETPLTLYLKLAQSQNAGKNTFLLESVVGGERFGRYSFIGLPASTLLRTTGNRTEIVKNGAVIETHEGNPLDFIEAYQKRFKVAIRPGMPRFCGGLAGYFGYDTVRHIEKTLAHSAQKDDLGLPDIQLMVTEELAVIDNLSGKLYLIVYADTTQPESYAKAKQRLKDLRVMLRRGVEVPVATASVRTEAVREFAKEDYLKAVARAHEYVLAGDLMQVQIGQRIRKPYVDSPLSLYRALRSLNPSPYMYYYNFGDMQIVGASPEILVRNETAADGEKKVTLRPIAGTRPRGATPERDAELAKELLADHKEIAEHVMLIDLARNDLGRISNIGSVKVTDRLVIEKYSHVQHIVSNVEGKLKDGLSNLDVLRATFPAGTLTGAPKVRAMEIIDELEISKRGIYGGACGYLSFGGEMDVAIAIRTGVIKDGNLYVQAAAGIVADSIAEMEWQETEHKARAVLRAAEQVQDGLDGEF</sequence>
<dbReference type="Pfam" id="PF00425">
    <property type="entry name" value="Chorismate_bind"/>
    <property type="match status" value="1"/>
</dbReference>
<evidence type="ECO:0000256" key="13">
    <source>
        <dbReference type="ARBA" id="ARBA00025634"/>
    </source>
</evidence>
<dbReference type="InterPro" id="IPR015890">
    <property type="entry name" value="Chorismate_C"/>
</dbReference>
<name>A0A6I2L9G3_9BURK</name>
<keyword evidence="8 15" id="KW-0479">Metal-binding</keyword>
<feature type="domain" description="Anthranilate synthase component I N-terminal" evidence="17">
    <location>
        <begin position="26"/>
        <end position="172"/>
    </location>
</feature>
<dbReference type="RefSeq" id="WP_154383340.1">
    <property type="nucleotide sequence ID" value="NZ_WKJK01000028.1"/>
</dbReference>
<dbReference type="PANTHER" id="PTHR11236:SF48">
    <property type="entry name" value="ISOCHORISMATE SYNTHASE MENF"/>
    <property type="match status" value="1"/>
</dbReference>
<gene>
    <name evidence="15" type="primary">trpE</name>
    <name evidence="18" type="ORF">GJ699_31285</name>
</gene>
<dbReference type="NCBIfam" id="TIGR00564">
    <property type="entry name" value="trpE_most"/>
    <property type="match status" value="1"/>
</dbReference>
<comment type="pathway">
    <text evidence="2 15">Amino-acid biosynthesis; L-tryptophan biosynthesis; L-tryptophan from chorismate: step 1/5.</text>
</comment>
<dbReference type="AlphaFoldDB" id="A0A6I2L9G3"/>
<evidence type="ECO:0000256" key="4">
    <source>
        <dbReference type="ARBA" id="ARBA00011575"/>
    </source>
</evidence>
<dbReference type="PRINTS" id="PR00095">
    <property type="entry name" value="ANTSNTHASEI"/>
</dbReference>
<evidence type="ECO:0000256" key="14">
    <source>
        <dbReference type="ARBA" id="ARBA00047683"/>
    </source>
</evidence>
<dbReference type="Gene3D" id="3.60.120.10">
    <property type="entry name" value="Anthranilate synthase"/>
    <property type="match status" value="1"/>
</dbReference>
<evidence type="ECO:0000256" key="6">
    <source>
        <dbReference type="ARBA" id="ARBA00020653"/>
    </source>
</evidence>